<accession>A0AAD5QVH3</accession>
<feature type="domain" description="NADP-dependent oxidoreductase" evidence="4">
    <location>
        <begin position="19"/>
        <end position="293"/>
    </location>
</feature>
<feature type="active site" description="Proton donor" evidence="1">
    <location>
        <position position="52"/>
    </location>
</feature>
<dbReference type="SUPFAM" id="SSF51430">
    <property type="entry name" value="NAD(P)-linked oxidoreductase"/>
    <property type="match status" value="1"/>
</dbReference>
<organism evidence="5 6">
    <name type="scientific">Parelaphostrongylus tenuis</name>
    <name type="common">Meningeal worm</name>
    <dbReference type="NCBI Taxonomy" id="148309"/>
    <lineage>
        <taxon>Eukaryota</taxon>
        <taxon>Metazoa</taxon>
        <taxon>Ecdysozoa</taxon>
        <taxon>Nematoda</taxon>
        <taxon>Chromadorea</taxon>
        <taxon>Rhabditida</taxon>
        <taxon>Rhabditina</taxon>
        <taxon>Rhabditomorpha</taxon>
        <taxon>Strongyloidea</taxon>
        <taxon>Metastrongylidae</taxon>
        <taxon>Parelaphostrongylus</taxon>
    </lineage>
</organism>
<dbReference type="PRINTS" id="PR00069">
    <property type="entry name" value="ALDKETRDTASE"/>
</dbReference>
<dbReference type="PROSITE" id="PS00062">
    <property type="entry name" value="ALDOKETO_REDUCTASE_2"/>
    <property type="match status" value="1"/>
</dbReference>
<evidence type="ECO:0000256" key="2">
    <source>
        <dbReference type="PIRSR" id="PIRSR000097-2"/>
    </source>
</evidence>
<reference evidence="5" key="1">
    <citation type="submission" date="2021-06" db="EMBL/GenBank/DDBJ databases">
        <title>Parelaphostrongylus tenuis whole genome reference sequence.</title>
        <authorList>
            <person name="Garwood T.J."/>
            <person name="Larsen P.A."/>
            <person name="Fountain-Jones N.M."/>
            <person name="Garbe J.R."/>
            <person name="Macchietto M.G."/>
            <person name="Kania S.A."/>
            <person name="Gerhold R.W."/>
            <person name="Richards J.E."/>
            <person name="Wolf T.M."/>
        </authorList>
    </citation>
    <scope>NUCLEOTIDE SEQUENCE</scope>
    <source>
        <strain evidence="5">MNPRO001-30</strain>
        <tissue evidence="5">Meninges</tissue>
    </source>
</reference>
<evidence type="ECO:0000313" key="6">
    <source>
        <dbReference type="Proteomes" id="UP001196413"/>
    </source>
</evidence>
<dbReference type="Gene3D" id="3.20.20.100">
    <property type="entry name" value="NADP-dependent oxidoreductase domain"/>
    <property type="match status" value="1"/>
</dbReference>
<evidence type="ECO:0000313" key="5">
    <source>
        <dbReference type="EMBL" id="KAJ1363715.1"/>
    </source>
</evidence>
<name>A0AAD5QVH3_PARTN</name>
<gene>
    <name evidence="5" type="ORF">KIN20_023636</name>
</gene>
<dbReference type="InterPro" id="IPR018170">
    <property type="entry name" value="Aldo/ket_reductase_CS"/>
</dbReference>
<feature type="site" description="Lowers pKa of active site Tyr" evidence="3">
    <location>
        <position position="81"/>
    </location>
</feature>
<proteinExistence type="predicted"/>
<dbReference type="Pfam" id="PF00248">
    <property type="entry name" value="Aldo_ket_red"/>
    <property type="match status" value="1"/>
</dbReference>
<evidence type="ECO:0000256" key="1">
    <source>
        <dbReference type="PIRSR" id="PIRSR000097-1"/>
    </source>
</evidence>
<dbReference type="EMBL" id="JAHQIW010004793">
    <property type="protein sequence ID" value="KAJ1363715.1"/>
    <property type="molecule type" value="Genomic_DNA"/>
</dbReference>
<dbReference type="InterPro" id="IPR020471">
    <property type="entry name" value="AKR"/>
</dbReference>
<dbReference type="AlphaFoldDB" id="A0AAD5QVH3"/>
<dbReference type="PIRSF" id="PIRSF000097">
    <property type="entry name" value="AKR"/>
    <property type="match status" value="1"/>
</dbReference>
<protein>
    <recommendedName>
        <fullName evidence="4">NADP-dependent oxidoreductase domain-containing protein</fullName>
    </recommendedName>
</protein>
<comment type="caution">
    <text evidence="5">The sequence shown here is derived from an EMBL/GenBank/DDBJ whole genome shotgun (WGS) entry which is preliminary data.</text>
</comment>
<dbReference type="Proteomes" id="UP001196413">
    <property type="component" value="Unassembled WGS sequence"/>
</dbReference>
<dbReference type="FunFam" id="3.20.20.100:FF:000029">
    <property type="entry name" value="Aldo-keto reductase"/>
    <property type="match status" value="1"/>
</dbReference>
<dbReference type="PANTHER" id="PTHR11732">
    <property type="entry name" value="ALDO/KETO REDUCTASE"/>
    <property type="match status" value="1"/>
</dbReference>
<keyword evidence="6" id="KW-1185">Reference proteome</keyword>
<evidence type="ECO:0000256" key="3">
    <source>
        <dbReference type="PIRSR" id="PIRSR000097-3"/>
    </source>
</evidence>
<dbReference type="PROSITE" id="PS00063">
    <property type="entry name" value="ALDOKETO_REDUCTASE_3"/>
    <property type="match status" value="1"/>
</dbReference>
<sequence>MTVGGPMITLSNGVKMPQVGLGTWQSKTDEVKVAVKTAIESGYRLIDTAACYHNEGAIGDAIQELINDGKIKRDELFIVTKLWATHLHPDDTEGALRESLRLLKLDYVDLYLAHMPACFNHAMTEQNHSVTVQDIWRGLEGVFKKGLTRSIGVSNFNVEQMERVLKTASVPIHNCQVELHLYWPQHELHEMCKKNNIALTSYGSLGSPGRVNFSLPSGAKLEWPPAPNLLEEPHVKELAAKHKKTPAQILLRYVMDRGIAIIPKSVNPARIVENFQLFDFSLSDDEIKLLESAQHRQRLFMQDFMAGHPEDPFVAERKH</sequence>
<feature type="binding site" evidence="2">
    <location>
        <position position="114"/>
    </location>
    <ligand>
        <name>substrate</name>
    </ligand>
</feature>
<dbReference type="InterPro" id="IPR023210">
    <property type="entry name" value="NADP_OxRdtase_dom"/>
</dbReference>
<dbReference type="GO" id="GO:0016491">
    <property type="term" value="F:oxidoreductase activity"/>
    <property type="evidence" value="ECO:0007669"/>
    <property type="project" value="InterPro"/>
</dbReference>
<dbReference type="InterPro" id="IPR036812">
    <property type="entry name" value="NAD(P)_OxRdtase_dom_sf"/>
</dbReference>
<evidence type="ECO:0000259" key="4">
    <source>
        <dbReference type="Pfam" id="PF00248"/>
    </source>
</evidence>
<dbReference type="PROSITE" id="PS00798">
    <property type="entry name" value="ALDOKETO_REDUCTASE_1"/>
    <property type="match status" value="1"/>
</dbReference>